<organism evidence="2 3">
    <name type="scientific">Symmachiella macrocystis</name>
    <dbReference type="NCBI Taxonomy" id="2527985"/>
    <lineage>
        <taxon>Bacteria</taxon>
        <taxon>Pseudomonadati</taxon>
        <taxon>Planctomycetota</taxon>
        <taxon>Planctomycetia</taxon>
        <taxon>Planctomycetales</taxon>
        <taxon>Planctomycetaceae</taxon>
        <taxon>Symmachiella</taxon>
    </lineage>
</organism>
<dbReference type="EMBL" id="SJPP01000002">
    <property type="protein sequence ID" value="TWU09604.1"/>
    <property type="molecule type" value="Genomic_DNA"/>
</dbReference>
<reference evidence="2 3" key="1">
    <citation type="submission" date="2019-02" db="EMBL/GenBank/DDBJ databases">
        <title>Deep-cultivation of Planctomycetes and their phenomic and genomic characterization uncovers novel biology.</title>
        <authorList>
            <person name="Wiegand S."/>
            <person name="Jogler M."/>
            <person name="Boedeker C."/>
            <person name="Pinto D."/>
            <person name="Vollmers J."/>
            <person name="Rivas-Marin E."/>
            <person name="Kohn T."/>
            <person name="Peeters S.H."/>
            <person name="Heuer A."/>
            <person name="Rast P."/>
            <person name="Oberbeckmann S."/>
            <person name="Bunk B."/>
            <person name="Jeske O."/>
            <person name="Meyerdierks A."/>
            <person name="Storesund J.E."/>
            <person name="Kallscheuer N."/>
            <person name="Luecker S."/>
            <person name="Lage O.M."/>
            <person name="Pohl T."/>
            <person name="Merkel B.J."/>
            <person name="Hornburger P."/>
            <person name="Mueller R.-W."/>
            <person name="Bruemmer F."/>
            <person name="Labrenz M."/>
            <person name="Spormann A.M."/>
            <person name="Op Den Camp H."/>
            <person name="Overmann J."/>
            <person name="Amann R."/>
            <person name="Jetten M.S.M."/>
            <person name="Mascher T."/>
            <person name="Medema M.H."/>
            <person name="Devos D.P."/>
            <person name="Kaster A.-K."/>
            <person name="Ovreas L."/>
            <person name="Rohde M."/>
            <person name="Galperin M.Y."/>
            <person name="Jogler C."/>
        </authorList>
    </citation>
    <scope>NUCLEOTIDE SEQUENCE [LARGE SCALE GENOMIC DNA]</scope>
    <source>
        <strain evidence="2 3">CA54</strain>
    </source>
</reference>
<dbReference type="InterPro" id="IPR007325">
    <property type="entry name" value="KFase/CYL"/>
</dbReference>
<keyword evidence="3" id="KW-1185">Reference proteome</keyword>
<protein>
    <submittedName>
        <fullName evidence="2">Kynurenine formamidase</fullName>
        <ecNumber evidence="2">3.5.1.9</ecNumber>
    </submittedName>
</protein>
<proteinExistence type="predicted"/>
<dbReference type="PANTHER" id="PTHR31118:SF12">
    <property type="entry name" value="CYCLASE-LIKE PROTEIN 2"/>
    <property type="match status" value="1"/>
</dbReference>
<evidence type="ECO:0000313" key="3">
    <source>
        <dbReference type="Proteomes" id="UP000320735"/>
    </source>
</evidence>
<dbReference type="PANTHER" id="PTHR31118">
    <property type="entry name" value="CYCLASE-LIKE PROTEIN 2"/>
    <property type="match status" value="1"/>
</dbReference>
<dbReference type="Proteomes" id="UP000320735">
    <property type="component" value="Unassembled WGS sequence"/>
</dbReference>
<dbReference type="Gene3D" id="3.50.30.50">
    <property type="entry name" value="Putative cyclase"/>
    <property type="match status" value="1"/>
</dbReference>
<keyword evidence="1" id="KW-0472">Membrane</keyword>
<gene>
    <name evidence="2" type="primary">kynB_1</name>
    <name evidence="2" type="ORF">CA54_48460</name>
</gene>
<keyword evidence="1" id="KW-0812">Transmembrane</keyword>
<dbReference type="Pfam" id="PF04199">
    <property type="entry name" value="Cyclase"/>
    <property type="match status" value="1"/>
</dbReference>
<dbReference type="SUPFAM" id="SSF102198">
    <property type="entry name" value="Putative cyclase"/>
    <property type="match status" value="1"/>
</dbReference>
<feature type="transmembrane region" description="Helical" evidence="1">
    <location>
        <begin position="37"/>
        <end position="54"/>
    </location>
</feature>
<dbReference type="GO" id="GO:0004061">
    <property type="term" value="F:arylformamidase activity"/>
    <property type="evidence" value="ECO:0007669"/>
    <property type="project" value="UniProtKB-EC"/>
</dbReference>
<name>A0A5C6BGN9_9PLAN</name>
<dbReference type="InterPro" id="IPR037175">
    <property type="entry name" value="KFase_sf"/>
</dbReference>
<dbReference type="EC" id="3.5.1.9" evidence="2"/>
<evidence type="ECO:0000256" key="1">
    <source>
        <dbReference type="SAM" id="Phobius"/>
    </source>
</evidence>
<evidence type="ECO:0000313" key="2">
    <source>
        <dbReference type="EMBL" id="TWU09604.1"/>
    </source>
</evidence>
<dbReference type="AlphaFoldDB" id="A0A5C6BGN9"/>
<keyword evidence="2" id="KW-0378">Hydrolase</keyword>
<sequence length="315" mass="35000">MPPRRYNGREPPVELFAVGRPDFQTHPLDQERHMRRVLTIVVLTMLSAFGFWLSELSVAEDTAKTTPAPTLESLFAGEMKIIDLTYPLNAESPYWPADDYIPFSLKTIATLKNDGVLSKAFTSPEHLGTHIDAPNHFEPNQPSVDQIPVKQFFAPGVVIDISPQAEVDADYRMSVADITDWEKEHGKIPEKAVVMAKTGWGRFWTNFARYKNQDVRGGLHFPGFSDEAAQFLVKQRKIRGIGIDTLSIDHGPSKDFAVHHTINGAGKYALENVAYLDKLPARGFYLVIAPIKIETGSGGPTRIFAILPPGTSESE</sequence>
<accession>A0A5C6BGN9</accession>
<dbReference type="GO" id="GO:0019441">
    <property type="term" value="P:L-tryptophan catabolic process to kynurenine"/>
    <property type="evidence" value="ECO:0007669"/>
    <property type="project" value="InterPro"/>
</dbReference>
<keyword evidence="1" id="KW-1133">Transmembrane helix</keyword>
<comment type="caution">
    <text evidence="2">The sequence shown here is derived from an EMBL/GenBank/DDBJ whole genome shotgun (WGS) entry which is preliminary data.</text>
</comment>